<dbReference type="SUPFAM" id="SSF50952">
    <property type="entry name" value="Soluble quinoprotein glucose dehydrogenase"/>
    <property type="match status" value="1"/>
</dbReference>
<evidence type="ECO:0000256" key="1">
    <source>
        <dbReference type="SAM" id="SignalP"/>
    </source>
</evidence>
<evidence type="ECO:0000313" key="3">
    <source>
        <dbReference type="EMBL" id="MBB6053450.1"/>
    </source>
</evidence>
<dbReference type="InterPro" id="IPR011042">
    <property type="entry name" value="6-blade_b-propeller_TolB-like"/>
</dbReference>
<feature type="domain" description="Pyrroloquinoline quinone-dependent pyranose dehydrogenase beta-propeller" evidence="2">
    <location>
        <begin position="24"/>
        <end position="251"/>
    </location>
</feature>
<name>A0A7W9SV68_ARMRO</name>
<gene>
    <name evidence="3" type="ORF">HNQ39_005285</name>
</gene>
<protein>
    <submittedName>
        <fullName evidence="3">Glucose/arabinose dehydrogenase</fullName>
    </submittedName>
</protein>
<proteinExistence type="predicted"/>
<dbReference type="Proteomes" id="UP000520814">
    <property type="component" value="Unassembled WGS sequence"/>
</dbReference>
<dbReference type="EMBL" id="JACHGW010000007">
    <property type="protein sequence ID" value="MBB6053450.1"/>
    <property type="molecule type" value="Genomic_DNA"/>
</dbReference>
<reference evidence="3 4" key="1">
    <citation type="submission" date="2020-08" db="EMBL/GenBank/DDBJ databases">
        <title>Genomic Encyclopedia of Type Strains, Phase IV (KMG-IV): sequencing the most valuable type-strain genomes for metagenomic binning, comparative biology and taxonomic classification.</title>
        <authorList>
            <person name="Goeker M."/>
        </authorList>
    </citation>
    <scope>NUCLEOTIDE SEQUENCE [LARGE SCALE GENOMIC DNA]</scope>
    <source>
        <strain evidence="3 4">DSM 23562</strain>
    </source>
</reference>
<dbReference type="InterPro" id="IPR054539">
    <property type="entry name" value="Beta-prop_PDH"/>
</dbReference>
<sequence length="382" mass="41699">MVTSLLSLALLIGQAPPAAPAFWVRPGYQVTVAAVLPSARFMEFGDDGTLYISEPRAGEVYAFKDKNKDGFYETKTTFLTDKPTVHGLCFEGGWLWYSESGAISKARDKDGDGKADEDITVIEEGKLPLGGGHWWRSLLVTADAIFTSIGDKENASDLMEGSEREKVFKFNKDGSGKTLWSGGIRNTEKLRLRPGTQEVWGVDHGSDNMGAPFGESKGNLPITNLNPPDELNRYDQGKFYGHPFIPGYGFPRLEFKDRPDILALAAKTTPPAWNFPAHAASNSFCFVTNTKKQFPVDHTGDLFVAHHGSSNATLKVGYSVDRVCFDKETGLPYGILPIVKTMGADGKALARPVDCVEAPDGSILFSDDAGGKVYRIRYVGKK</sequence>
<comment type="caution">
    <text evidence="3">The sequence shown here is derived from an EMBL/GenBank/DDBJ whole genome shotgun (WGS) entry which is preliminary data.</text>
</comment>
<evidence type="ECO:0000313" key="4">
    <source>
        <dbReference type="Proteomes" id="UP000520814"/>
    </source>
</evidence>
<dbReference type="RefSeq" id="WP_184203543.1">
    <property type="nucleotide sequence ID" value="NZ_JACHGW010000007.1"/>
</dbReference>
<feature type="chain" id="PRO_5031328461" evidence="1">
    <location>
        <begin position="22"/>
        <end position="382"/>
    </location>
</feature>
<keyword evidence="1" id="KW-0732">Signal</keyword>
<evidence type="ECO:0000259" key="2">
    <source>
        <dbReference type="Pfam" id="PF22807"/>
    </source>
</evidence>
<dbReference type="InterPro" id="IPR011041">
    <property type="entry name" value="Quinoprot_gluc/sorb_DH_b-prop"/>
</dbReference>
<keyword evidence="4" id="KW-1185">Reference proteome</keyword>
<accession>A0A7W9SV68</accession>
<dbReference type="Pfam" id="PF22807">
    <property type="entry name" value="TrAA12"/>
    <property type="match status" value="1"/>
</dbReference>
<dbReference type="AlphaFoldDB" id="A0A7W9SV68"/>
<dbReference type="PANTHER" id="PTHR33546:SF1">
    <property type="entry name" value="LARGE, MULTIFUNCTIONAL SECRETED PROTEIN"/>
    <property type="match status" value="1"/>
</dbReference>
<dbReference type="Gene3D" id="2.120.10.30">
    <property type="entry name" value="TolB, C-terminal domain"/>
    <property type="match status" value="1"/>
</dbReference>
<feature type="signal peptide" evidence="1">
    <location>
        <begin position="1"/>
        <end position="21"/>
    </location>
</feature>
<dbReference type="PANTHER" id="PTHR33546">
    <property type="entry name" value="LARGE, MULTIFUNCTIONAL SECRETED PROTEIN-RELATED"/>
    <property type="match status" value="1"/>
</dbReference>
<organism evidence="3 4">
    <name type="scientific">Armatimonas rosea</name>
    <dbReference type="NCBI Taxonomy" id="685828"/>
    <lineage>
        <taxon>Bacteria</taxon>
        <taxon>Bacillati</taxon>
        <taxon>Armatimonadota</taxon>
        <taxon>Armatimonadia</taxon>
        <taxon>Armatimonadales</taxon>
        <taxon>Armatimonadaceae</taxon>
        <taxon>Armatimonas</taxon>
    </lineage>
</organism>